<evidence type="ECO:0000256" key="1">
    <source>
        <dbReference type="ARBA" id="ARBA00005820"/>
    </source>
</evidence>
<feature type="DNA-binding region" description="OmpR/PhoB-type" evidence="6">
    <location>
        <begin position="8"/>
        <end position="113"/>
    </location>
</feature>
<dbReference type="PROSITE" id="PS50005">
    <property type="entry name" value="TPR"/>
    <property type="match status" value="2"/>
</dbReference>
<dbReference type="Gene3D" id="1.25.40.10">
    <property type="entry name" value="Tetratricopeptide repeat domain"/>
    <property type="match status" value="3"/>
</dbReference>
<keyword evidence="3 6" id="KW-0238">DNA-binding</keyword>
<dbReference type="SUPFAM" id="SSF52540">
    <property type="entry name" value="P-loop containing nucleoside triphosphate hydrolases"/>
    <property type="match status" value="1"/>
</dbReference>
<gene>
    <name evidence="9" type="ORF">ACFQS1_35275</name>
</gene>
<dbReference type="RefSeq" id="WP_378976402.1">
    <property type="nucleotide sequence ID" value="NZ_JBHTBJ010000047.1"/>
</dbReference>
<dbReference type="InterPro" id="IPR016032">
    <property type="entry name" value="Sig_transdc_resp-reg_C-effctor"/>
</dbReference>
<keyword evidence="10" id="KW-1185">Reference proteome</keyword>
<keyword evidence="4" id="KW-0804">Transcription</keyword>
<dbReference type="SMART" id="SM00862">
    <property type="entry name" value="Trans_reg_C"/>
    <property type="match status" value="1"/>
</dbReference>
<dbReference type="InterPro" id="IPR041617">
    <property type="entry name" value="TPR_MalT"/>
</dbReference>
<comment type="caution">
    <text evidence="9">The sequence shown here is derived from an EMBL/GenBank/DDBJ whole genome shotgun (WGS) entry which is preliminary data.</text>
</comment>
<dbReference type="PANTHER" id="PTHR35807:SF1">
    <property type="entry name" value="TRANSCRIPTIONAL REGULATOR REDD"/>
    <property type="match status" value="1"/>
</dbReference>
<dbReference type="Proteomes" id="UP001596548">
    <property type="component" value="Unassembled WGS sequence"/>
</dbReference>
<dbReference type="SUPFAM" id="SSF46894">
    <property type="entry name" value="C-terminal effector domain of the bipartite response regulators"/>
    <property type="match status" value="1"/>
</dbReference>
<dbReference type="SUPFAM" id="SSF48452">
    <property type="entry name" value="TPR-like"/>
    <property type="match status" value="2"/>
</dbReference>
<comment type="similarity">
    <text evidence="1">Belongs to the AfsR/DnrI/RedD regulatory family.</text>
</comment>
<evidence type="ECO:0000313" key="9">
    <source>
        <dbReference type="EMBL" id="MFC7279253.1"/>
    </source>
</evidence>
<feature type="repeat" description="TPR" evidence="5">
    <location>
        <begin position="791"/>
        <end position="824"/>
    </location>
</feature>
<feature type="region of interest" description="Disordered" evidence="7">
    <location>
        <begin position="266"/>
        <end position="299"/>
    </location>
</feature>
<dbReference type="PROSITE" id="PS51755">
    <property type="entry name" value="OMPR_PHOB"/>
    <property type="match status" value="1"/>
</dbReference>
<feature type="compositionally biased region" description="Basic and acidic residues" evidence="7">
    <location>
        <begin position="276"/>
        <end position="296"/>
    </location>
</feature>
<dbReference type="SMART" id="SM00028">
    <property type="entry name" value="TPR"/>
    <property type="match status" value="4"/>
</dbReference>
<dbReference type="Pfam" id="PF00486">
    <property type="entry name" value="Trans_reg_C"/>
    <property type="match status" value="1"/>
</dbReference>
<organism evidence="9 10">
    <name type="scientific">Paractinoplanes rhizophilus</name>
    <dbReference type="NCBI Taxonomy" id="1416877"/>
    <lineage>
        <taxon>Bacteria</taxon>
        <taxon>Bacillati</taxon>
        <taxon>Actinomycetota</taxon>
        <taxon>Actinomycetes</taxon>
        <taxon>Micromonosporales</taxon>
        <taxon>Micromonosporaceae</taxon>
        <taxon>Paractinoplanes</taxon>
    </lineage>
</organism>
<dbReference type="Pfam" id="PF13401">
    <property type="entry name" value="AAA_22"/>
    <property type="match status" value="1"/>
</dbReference>
<dbReference type="Gene3D" id="3.40.50.300">
    <property type="entry name" value="P-loop containing nucleotide triphosphate hydrolases"/>
    <property type="match status" value="1"/>
</dbReference>
<proteinExistence type="inferred from homology"/>
<keyword evidence="5" id="KW-0802">TPR repeat</keyword>
<reference evidence="10" key="1">
    <citation type="journal article" date="2019" name="Int. J. Syst. Evol. Microbiol.">
        <title>The Global Catalogue of Microorganisms (GCM) 10K type strain sequencing project: providing services to taxonomists for standard genome sequencing and annotation.</title>
        <authorList>
            <consortium name="The Broad Institute Genomics Platform"/>
            <consortium name="The Broad Institute Genome Sequencing Center for Infectious Disease"/>
            <person name="Wu L."/>
            <person name="Ma J."/>
        </authorList>
    </citation>
    <scope>NUCLEOTIDE SEQUENCE [LARGE SCALE GENOMIC DNA]</scope>
    <source>
        <strain evidence="10">XZYJT-10</strain>
    </source>
</reference>
<evidence type="ECO:0000256" key="7">
    <source>
        <dbReference type="SAM" id="MobiDB-lite"/>
    </source>
</evidence>
<dbReference type="PRINTS" id="PR00364">
    <property type="entry name" value="DISEASERSIST"/>
</dbReference>
<dbReference type="InterPro" id="IPR001867">
    <property type="entry name" value="OmpR/PhoB-type_DNA-bd"/>
</dbReference>
<dbReference type="EMBL" id="JBHTBJ010000047">
    <property type="protein sequence ID" value="MFC7279253.1"/>
    <property type="molecule type" value="Genomic_DNA"/>
</dbReference>
<dbReference type="Pfam" id="PF03704">
    <property type="entry name" value="BTAD"/>
    <property type="match status" value="1"/>
</dbReference>
<feature type="domain" description="OmpR/PhoB-type" evidence="8">
    <location>
        <begin position="8"/>
        <end position="113"/>
    </location>
</feature>
<dbReference type="InterPro" id="IPR011990">
    <property type="entry name" value="TPR-like_helical_dom_sf"/>
</dbReference>
<evidence type="ECO:0000256" key="5">
    <source>
        <dbReference type="PROSITE-ProRule" id="PRU00339"/>
    </source>
</evidence>
<evidence type="ECO:0000256" key="3">
    <source>
        <dbReference type="ARBA" id="ARBA00023125"/>
    </source>
</evidence>
<sequence length="1025" mass="110752">MEAEPGGSVIRELGEAAADLTVGVLGPLRVLRAGEPVRLGPQQAALLSVLVIEAGHAVPATRLVDLLWAEPSPAGGMATLRSHVANLRRLLAPGKGRGREVLATVGTGSTAYQLRIAPDRIDAGRFQRLVEEGTRLARAGETAASAEALRDALALWRGPAFADVADRPFAAPRIARLAELRRAARRAYAEAMLGLGRYGEATGDLTGAVADDPFDEAQRRLLALALYRQQRVSAAAEVCREGIALLHERGLDAPYLEELQRTILRRQVPAAPGRPGPERLGPDRLGPERLGPERPAPDVGAPCLLPASLPRLVGRDAQLAAVQRHLRDPERRPATIVITGPAGAGKTSFAVRVGHQVSTADFPDGQLYADLHGTHREPADPMEVLRTFLRALGVRGQALPDDRTERIHLYRTLLAHRRILVVLDDAADARHVQDLLPNGPGCAALVTSRTSLAGLHGIRLALPTLTADESLALLGEVIGAERLAAHRDDARAVVDLCAGLPLAVWVAGARLATRPHWSLGPLRRALTDERRRLDELTVGDVAVRASIELSFRRLDAETSRALRWLGLLRADDMAAWTLAALLDVSSQHAEDLLDHLHQTHLVEVVSAGSVGIRYRVHSLVRLVAHERAMAEDSARARSDALRRLLTATLDLADRADAALSADFLGNGRPASAEWRLPRAEADRLISDPMAWFQREHAFLIATLRDSLASGLTEPAGRLAAALTTFFQIRGLFDEWRGIQTHALAAAVAAGDRGTERRLHRSLGELDTIQDRYAEAIAHFEAAIDDGSPDEAAVVSGLGYLYRLLGRYDQAWAHFERALASATRSGNVNGLVYALAGAGIVRLEQGRFEPARDLFDRALRLSREAAYRPGEAQALRGLGHLARVLGDPDAAAERFRAAMRVSSALGDRLNETHAACWLGEALFRQGSHREARRLLARSLWVYREHGNAWGEAATLWLLANAQLEVGRAGPARGRAEAAVTIWQRIGSPYWLAQGLETLADTLLVLGDAGRADEVRARASALGAPCR</sequence>
<evidence type="ECO:0000256" key="6">
    <source>
        <dbReference type="PROSITE-ProRule" id="PRU01091"/>
    </source>
</evidence>
<evidence type="ECO:0000256" key="4">
    <source>
        <dbReference type="ARBA" id="ARBA00023163"/>
    </source>
</evidence>
<dbReference type="InterPro" id="IPR049945">
    <property type="entry name" value="AAA_22"/>
</dbReference>
<evidence type="ECO:0000259" key="8">
    <source>
        <dbReference type="PROSITE" id="PS51755"/>
    </source>
</evidence>
<dbReference type="Gene3D" id="1.10.10.10">
    <property type="entry name" value="Winged helix-like DNA-binding domain superfamily/Winged helix DNA-binding domain"/>
    <property type="match status" value="1"/>
</dbReference>
<dbReference type="CDD" id="cd15831">
    <property type="entry name" value="BTAD"/>
    <property type="match status" value="1"/>
</dbReference>
<evidence type="ECO:0000313" key="10">
    <source>
        <dbReference type="Proteomes" id="UP001596548"/>
    </source>
</evidence>
<dbReference type="InterPro" id="IPR005158">
    <property type="entry name" value="BTAD"/>
</dbReference>
<name>A0ABW2I311_9ACTN</name>
<protein>
    <submittedName>
        <fullName evidence="9">Tetratricopeptide repeat protein</fullName>
    </submittedName>
</protein>
<dbReference type="Pfam" id="PF17874">
    <property type="entry name" value="TPR_MalT"/>
    <property type="match status" value="1"/>
</dbReference>
<dbReference type="PANTHER" id="PTHR35807">
    <property type="entry name" value="TRANSCRIPTIONAL REGULATOR REDD-RELATED"/>
    <property type="match status" value="1"/>
</dbReference>
<evidence type="ECO:0000256" key="2">
    <source>
        <dbReference type="ARBA" id="ARBA00023015"/>
    </source>
</evidence>
<dbReference type="InterPro" id="IPR051677">
    <property type="entry name" value="AfsR-DnrI-RedD_regulator"/>
</dbReference>
<accession>A0ABW2I311</accession>
<dbReference type="InterPro" id="IPR036388">
    <property type="entry name" value="WH-like_DNA-bd_sf"/>
</dbReference>
<feature type="repeat" description="TPR" evidence="5">
    <location>
        <begin position="831"/>
        <end position="864"/>
    </location>
</feature>
<dbReference type="InterPro" id="IPR019734">
    <property type="entry name" value="TPR_rpt"/>
</dbReference>
<dbReference type="InterPro" id="IPR027417">
    <property type="entry name" value="P-loop_NTPase"/>
</dbReference>
<keyword evidence="2" id="KW-0805">Transcription regulation</keyword>
<dbReference type="SMART" id="SM01043">
    <property type="entry name" value="BTAD"/>
    <property type="match status" value="1"/>
</dbReference>